<dbReference type="EMBL" id="SRLO01000199">
    <property type="protein sequence ID" value="TNN67749.1"/>
    <property type="molecule type" value="Genomic_DNA"/>
</dbReference>
<accession>A0A4Z2HPH0</accession>
<evidence type="ECO:0000313" key="2">
    <source>
        <dbReference type="Proteomes" id="UP000314294"/>
    </source>
</evidence>
<name>A0A4Z2HPH0_9TELE</name>
<keyword evidence="2" id="KW-1185">Reference proteome</keyword>
<evidence type="ECO:0000313" key="1">
    <source>
        <dbReference type="EMBL" id="TNN67749.1"/>
    </source>
</evidence>
<gene>
    <name evidence="1" type="ORF">EYF80_022065</name>
</gene>
<organism evidence="1 2">
    <name type="scientific">Liparis tanakae</name>
    <name type="common">Tanaka's snailfish</name>
    <dbReference type="NCBI Taxonomy" id="230148"/>
    <lineage>
        <taxon>Eukaryota</taxon>
        <taxon>Metazoa</taxon>
        <taxon>Chordata</taxon>
        <taxon>Craniata</taxon>
        <taxon>Vertebrata</taxon>
        <taxon>Euteleostomi</taxon>
        <taxon>Actinopterygii</taxon>
        <taxon>Neopterygii</taxon>
        <taxon>Teleostei</taxon>
        <taxon>Neoteleostei</taxon>
        <taxon>Acanthomorphata</taxon>
        <taxon>Eupercaria</taxon>
        <taxon>Perciformes</taxon>
        <taxon>Cottioidei</taxon>
        <taxon>Cottales</taxon>
        <taxon>Liparidae</taxon>
        <taxon>Liparis</taxon>
    </lineage>
</organism>
<proteinExistence type="predicted"/>
<reference evidence="1 2" key="1">
    <citation type="submission" date="2019-03" db="EMBL/GenBank/DDBJ databases">
        <title>First draft genome of Liparis tanakae, snailfish: a comprehensive survey of snailfish specific genes.</title>
        <authorList>
            <person name="Kim W."/>
            <person name="Song I."/>
            <person name="Jeong J.-H."/>
            <person name="Kim D."/>
            <person name="Kim S."/>
            <person name="Ryu S."/>
            <person name="Song J.Y."/>
            <person name="Lee S.K."/>
        </authorList>
    </citation>
    <scope>NUCLEOTIDE SEQUENCE [LARGE SCALE GENOMIC DNA]</scope>
    <source>
        <tissue evidence="1">Muscle</tissue>
    </source>
</reference>
<dbReference type="Proteomes" id="UP000314294">
    <property type="component" value="Unassembled WGS sequence"/>
</dbReference>
<dbReference type="AlphaFoldDB" id="A0A4Z2HPH0"/>
<protein>
    <submittedName>
        <fullName evidence="1">Uncharacterized protein</fullName>
    </submittedName>
</protein>
<comment type="caution">
    <text evidence="1">The sequence shown here is derived from an EMBL/GenBank/DDBJ whole genome shotgun (WGS) entry which is preliminary data.</text>
</comment>
<sequence>MMETYIITSDKMEARPLVPGERRRRSQTYGRERFGCDVHDDKGHTHRADVWYLKLRYLRVRLNSHRCWVSPWEAGLMRSKQTGVTTAESNRERLGVIHPSIIQTAYPSFRVAANFALSLL</sequence>